<evidence type="ECO:0000313" key="3">
    <source>
        <dbReference type="Proteomes" id="UP000032360"/>
    </source>
</evidence>
<dbReference type="OrthoDB" id="3177121at2"/>
<name>A0A0D8HH71_9ACTN</name>
<keyword evidence="3" id="KW-1185">Reference proteome</keyword>
<accession>A0A0D8HH71</accession>
<keyword evidence="1" id="KW-0472">Membrane</keyword>
<evidence type="ECO:0000313" key="2">
    <source>
        <dbReference type="EMBL" id="KJF17204.1"/>
    </source>
</evidence>
<reference evidence="2 3" key="1">
    <citation type="submission" date="2015-01" db="EMBL/GenBank/DDBJ databases">
        <title>Draft genome of the acidophilic iron oxidizer Acidithrix ferrooxidans strain Py-F3.</title>
        <authorList>
            <person name="Poehlein A."/>
            <person name="Eisen S."/>
            <person name="Schloemann M."/>
            <person name="Johnson B.D."/>
            <person name="Daniel R."/>
            <person name="Muehling M."/>
        </authorList>
    </citation>
    <scope>NUCLEOTIDE SEQUENCE [LARGE SCALE GENOMIC DNA]</scope>
    <source>
        <strain evidence="2 3">Py-F3</strain>
    </source>
</reference>
<dbReference type="AlphaFoldDB" id="A0A0D8HH71"/>
<keyword evidence="1" id="KW-1133">Transmembrane helix</keyword>
<sequence>MNYNHVAHPRLVDRKNTKPVKVSDNAVGFNGKLAMRITKIVGSMWCAYAFGLFDLLSLPSAMRTGIQAIVAWVAQTFLQLVLLSIIMVGQNLQSAASDRRAEQTYNDAEMILHECLELHRHLDAQDQTLKDLIKRIELNGSSPTN</sequence>
<keyword evidence="1" id="KW-0812">Transmembrane</keyword>
<proteinExistence type="predicted"/>
<feature type="transmembrane region" description="Helical" evidence="1">
    <location>
        <begin position="68"/>
        <end position="89"/>
    </location>
</feature>
<dbReference type="Proteomes" id="UP000032360">
    <property type="component" value="Unassembled WGS sequence"/>
</dbReference>
<comment type="caution">
    <text evidence="2">The sequence shown here is derived from an EMBL/GenBank/DDBJ whole genome shotgun (WGS) entry which is preliminary data.</text>
</comment>
<evidence type="ECO:0000256" key="1">
    <source>
        <dbReference type="SAM" id="Phobius"/>
    </source>
</evidence>
<dbReference type="EMBL" id="JXYS01000061">
    <property type="protein sequence ID" value="KJF17204.1"/>
    <property type="molecule type" value="Genomic_DNA"/>
</dbReference>
<dbReference type="RefSeq" id="WP_052605570.1">
    <property type="nucleotide sequence ID" value="NZ_JXYS01000061.1"/>
</dbReference>
<dbReference type="STRING" id="1280514.AXFE_19170"/>
<gene>
    <name evidence="2" type="ORF">AXFE_19170</name>
</gene>
<evidence type="ECO:0008006" key="4">
    <source>
        <dbReference type="Google" id="ProtNLM"/>
    </source>
</evidence>
<protein>
    <recommendedName>
        <fullName evidence="4">DUF1003 domain-containing protein</fullName>
    </recommendedName>
</protein>
<dbReference type="PATRIC" id="fig|1280514.3.peg.2521"/>
<organism evidence="2 3">
    <name type="scientific">Acidithrix ferrooxidans</name>
    <dbReference type="NCBI Taxonomy" id="1280514"/>
    <lineage>
        <taxon>Bacteria</taxon>
        <taxon>Bacillati</taxon>
        <taxon>Actinomycetota</taxon>
        <taxon>Acidimicrobiia</taxon>
        <taxon>Acidimicrobiales</taxon>
        <taxon>Acidimicrobiaceae</taxon>
        <taxon>Acidithrix</taxon>
    </lineage>
</organism>
<feature type="transmembrane region" description="Helical" evidence="1">
    <location>
        <begin position="40"/>
        <end position="62"/>
    </location>
</feature>